<gene>
    <name evidence="2" type="ORF">AUC71_00800</name>
</gene>
<evidence type="ECO:0000313" key="3">
    <source>
        <dbReference type="Proteomes" id="UP000095042"/>
    </source>
</evidence>
<dbReference type="RefSeq" id="WP_069623242.1">
    <property type="nucleotide sequence ID" value="NZ_LPWD01000090.1"/>
</dbReference>
<organism evidence="2 3">
    <name type="scientific">Methyloceanibacter marginalis</name>
    <dbReference type="NCBI Taxonomy" id="1774971"/>
    <lineage>
        <taxon>Bacteria</taxon>
        <taxon>Pseudomonadati</taxon>
        <taxon>Pseudomonadota</taxon>
        <taxon>Alphaproteobacteria</taxon>
        <taxon>Hyphomicrobiales</taxon>
        <taxon>Hyphomicrobiaceae</taxon>
        <taxon>Methyloceanibacter</taxon>
    </lineage>
</organism>
<name>A0A1E3WCV0_9HYPH</name>
<dbReference type="EMBL" id="LPWD01000090">
    <property type="protein sequence ID" value="ODS03570.1"/>
    <property type="molecule type" value="Genomic_DNA"/>
</dbReference>
<keyword evidence="1" id="KW-0472">Membrane</keyword>
<feature type="transmembrane region" description="Helical" evidence="1">
    <location>
        <begin position="6"/>
        <end position="27"/>
    </location>
</feature>
<keyword evidence="1" id="KW-1133">Transmembrane helix</keyword>
<protein>
    <submittedName>
        <fullName evidence="2">Uncharacterized protein</fullName>
    </submittedName>
</protein>
<evidence type="ECO:0000256" key="1">
    <source>
        <dbReference type="SAM" id="Phobius"/>
    </source>
</evidence>
<dbReference type="OrthoDB" id="9972578at2"/>
<keyword evidence="3" id="KW-1185">Reference proteome</keyword>
<keyword evidence="1" id="KW-0812">Transmembrane</keyword>
<dbReference type="AlphaFoldDB" id="A0A1E3WCV0"/>
<reference evidence="2 3" key="1">
    <citation type="journal article" date="2016" name="Environ. Microbiol.">
        <title>New Methyloceanibacter diversity from North Sea sediments includes methanotroph containing solely the soluble methane monooxygenase.</title>
        <authorList>
            <person name="Vekeman B."/>
            <person name="Kerckhof F.M."/>
            <person name="Cremers G."/>
            <person name="de Vos P."/>
            <person name="Vandamme P."/>
            <person name="Boon N."/>
            <person name="Op den Camp H.J."/>
            <person name="Heylen K."/>
        </authorList>
    </citation>
    <scope>NUCLEOTIDE SEQUENCE [LARGE SCALE GENOMIC DNA]</scope>
    <source>
        <strain evidence="2 3">R-67177</strain>
    </source>
</reference>
<dbReference type="Proteomes" id="UP000095042">
    <property type="component" value="Unassembled WGS sequence"/>
</dbReference>
<proteinExistence type="predicted"/>
<accession>A0A1E3WCV0</accession>
<comment type="caution">
    <text evidence="2">The sequence shown here is derived from an EMBL/GenBank/DDBJ whole genome shotgun (WGS) entry which is preliminary data.</text>
</comment>
<evidence type="ECO:0000313" key="2">
    <source>
        <dbReference type="EMBL" id="ODS03570.1"/>
    </source>
</evidence>
<sequence>MSIDRLLVFIVVGLTCLLIGGMGGLFLGATSEQESFLEALARGNFTTACKTQIEAALRGGGAAPANP</sequence>